<evidence type="ECO:0000256" key="4">
    <source>
        <dbReference type="ARBA" id="ARBA00022946"/>
    </source>
</evidence>
<evidence type="ECO:0000256" key="6">
    <source>
        <dbReference type="ARBA" id="ARBA00023136"/>
    </source>
</evidence>
<dbReference type="Proteomes" id="UP000027647">
    <property type="component" value="Unassembled WGS sequence"/>
</dbReference>
<dbReference type="Pfam" id="PF04800">
    <property type="entry name" value="NDUS4"/>
    <property type="match status" value="1"/>
</dbReference>
<evidence type="ECO:0000256" key="5">
    <source>
        <dbReference type="ARBA" id="ARBA00022982"/>
    </source>
</evidence>
<gene>
    <name evidence="8" type="ORF">EH31_00035</name>
</gene>
<keyword evidence="2" id="KW-0813">Transport</keyword>
<keyword evidence="9" id="KW-1185">Reference proteome</keyword>
<evidence type="ECO:0000313" key="9">
    <source>
        <dbReference type="Proteomes" id="UP000027647"/>
    </source>
</evidence>
<keyword evidence="6" id="KW-0472">Membrane</keyword>
<reference evidence="8 9" key="1">
    <citation type="submission" date="2014-04" db="EMBL/GenBank/DDBJ databases">
        <title>A comprehensive comparison of genomes of Erythrobacter spp. strains.</title>
        <authorList>
            <person name="Zheng Q."/>
        </authorList>
    </citation>
    <scope>NUCLEOTIDE SEQUENCE [LARGE SCALE GENOMIC DNA]</scope>
    <source>
        <strain evidence="8 9">DSM 6997</strain>
    </source>
</reference>
<evidence type="ECO:0000256" key="3">
    <source>
        <dbReference type="ARBA" id="ARBA00022660"/>
    </source>
</evidence>
<evidence type="ECO:0008006" key="10">
    <source>
        <dbReference type="Google" id="ProtNLM"/>
    </source>
</evidence>
<comment type="subcellular location">
    <subcellularLocation>
        <location evidence="1">Membrane</location>
    </subcellularLocation>
</comment>
<evidence type="ECO:0000256" key="7">
    <source>
        <dbReference type="SAM" id="MobiDB-lite"/>
    </source>
</evidence>
<keyword evidence="5" id="KW-0249">Electron transport</keyword>
<dbReference type="Gene3D" id="3.30.160.190">
    <property type="entry name" value="atu1810 like domain"/>
    <property type="match status" value="1"/>
</dbReference>
<dbReference type="InterPro" id="IPR006885">
    <property type="entry name" value="NADH_UbQ_FeS_4_mit-like"/>
</dbReference>
<evidence type="ECO:0000256" key="2">
    <source>
        <dbReference type="ARBA" id="ARBA00022448"/>
    </source>
</evidence>
<organism evidence="8 9">
    <name type="scientific">Erythrobacter longus</name>
    <dbReference type="NCBI Taxonomy" id="1044"/>
    <lineage>
        <taxon>Bacteria</taxon>
        <taxon>Pseudomonadati</taxon>
        <taxon>Pseudomonadota</taxon>
        <taxon>Alphaproteobacteria</taxon>
        <taxon>Sphingomonadales</taxon>
        <taxon>Erythrobacteraceae</taxon>
        <taxon>Erythrobacter/Porphyrobacter group</taxon>
        <taxon>Erythrobacter</taxon>
    </lineage>
</organism>
<dbReference type="InterPro" id="IPR038532">
    <property type="entry name" value="NDUFS4-like_sf"/>
</dbReference>
<proteinExistence type="predicted"/>
<dbReference type="EMBL" id="JMIW01000001">
    <property type="protein sequence ID" value="KEO91089.1"/>
    <property type="molecule type" value="Genomic_DNA"/>
</dbReference>
<comment type="caution">
    <text evidence="8">The sequence shown here is derived from an EMBL/GenBank/DDBJ whole genome shotgun (WGS) entry which is preliminary data.</text>
</comment>
<feature type="compositionally biased region" description="Basic and acidic residues" evidence="7">
    <location>
        <begin position="12"/>
        <end position="30"/>
    </location>
</feature>
<keyword evidence="4" id="KW-0809">Transit peptide</keyword>
<dbReference type="GO" id="GO:0022900">
    <property type="term" value="P:electron transport chain"/>
    <property type="evidence" value="ECO:0007669"/>
    <property type="project" value="InterPro"/>
</dbReference>
<dbReference type="AlphaFoldDB" id="A0A074MCC3"/>
<evidence type="ECO:0000256" key="1">
    <source>
        <dbReference type="ARBA" id="ARBA00004370"/>
    </source>
</evidence>
<protein>
    <recommendedName>
        <fullName evidence="10">ETC complex I subunit</fullName>
    </recommendedName>
</protein>
<name>A0A074MCC3_ERYLO</name>
<evidence type="ECO:0000313" key="8">
    <source>
        <dbReference type="EMBL" id="KEO91089.1"/>
    </source>
</evidence>
<sequence>MHETARPAQHVSQRERSISGEHEVSHAERPRFVGRVSVLEPDIPDTNRCAPKRIRSWKLRFRRERAPWADPLTGWCSGDDPEAHITLKFPTEEAALAFAQRTGLTVQGSRNGWGSTS</sequence>
<dbReference type="GO" id="GO:0016020">
    <property type="term" value="C:membrane"/>
    <property type="evidence" value="ECO:0007669"/>
    <property type="project" value="UniProtKB-SubCell"/>
</dbReference>
<accession>A0A074MCC3</accession>
<feature type="region of interest" description="Disordered" evidence="7">
    <location>
        <begin position="1"/>
        <end position="30"/>
    </location>
</feature>
<keyword evidence="3" id="KW-0679">Respiratory chain</keyword>
<dbReference type="STRING" id="1044.EH31_00035"/>